<proteinExistence type="inferred from homology"/>
<reference evidence="7 8" key="1">
    <citation type="submission" date="2010-02" db="EMBL/GenBank/DDBJ databases">
        <authorList>
            <person name="Weinstock G."/>
            <person name="Sodergren E."/>
            <person name="Clifton S."/>
            <person name="Fulton L."/>
            <person name="Fulton B."/>
            <person name="Courtney L."/>
            <person name="Fronick C."/>
            <person name="Harrison M."/>
            <person name="Strong C."/>
            <person name="Farmer C."/>
            <person name="Delahaunty K."/>
            <person name="Markovic C."/>
            <person name="Hall O."/>
            <person name="Minx P."/>
            <person name="Tomlinson C."/>
            <person name="Mitreva M."/>
            <person name="Nelson J."/>
            <person name="Hou S."/>
            <person name="Wollam A."/>
            <person name="Pepin K.H."/>
            <person name="Johnson M."/>
            <person name="Bhonagiri V."/>
            <person name="Zhang X."/>
            <person name="Suruliraj S."/>
            <person name="Warren W."/>
            <person name="Chinwalla A."/>
            <person name="Mardis E.R."/>
            <person name="Wilson R.K."/>
        </authorList>
    </citation>
    <scope>NUCLEOTIDE SEQUENCE [LARGE SCALE GENOMIC DNA]</scope>
    <source>
        <strain evidence="7 8">DSM 2876</strain>
    </source>
</reference>
<dbReference type="SUPFAM" id="SSF53067">
    <property type="entry name" value="Actin-like ATPase domain"/>
    <property type="match status" value="2"/>
</dbReference>
<dbReference type="CDD" id="cd10225">
    <property type="entry name" value="ASKHA_NBD_MreB-like"/>
    <property type="match status" value="1"/>
</dbReference>
<dbReference type="RefSeq" id="WP_005603073.1">
    <property type="nucleotide sequence ID" value="NZ_GG663524.1"/>
</dbReference>
<evidence type="ECO:0000256" key="4">
    <source>
        <dbReference type="ARBA" id="ARBA00022960"/>
    </source>
</evidence>
<dbReference type="GO" id="GO:0005524">
    <property type="term" value="F:ATP binding"/>
    <property type="evidence" value="ECO:0007669"/>
    <property type="project" value="UniProtKB-KW"/>
</dbReference>
<evidence type="ECO:0000313" key="7">
    <source>
        <dbReference type="EMBL" id="EFF68193.1"/>
    </source>
</evidence>
<name>D4S045_9FIRM</name>
<comment type="function">
    <text evidence="6">Forms membrane-associated dynamic filaments that are essential for cell shape determination. Acts by regulating cell wall synthesis and cell elongation, and thus cell shape. A feedback loop between cell geometry and MreB localization may maintain elongated cell shape by targeting cell wall growth to regions of negative cell wall curvature.</text>
</comment>
<dbReference type="GO" id="GO:0005737">
    <property type="term" value="C:cytoplasm"/>
    <property type="evidence" value="ECO:0007669"/>
    <property type="project" value="UniProtKB-SubCell"/>
</dbReference>
<dbReference type="NCBIfam" id="NF010539">
    <property type="entry name" value="PRK13927.1"/>
    <property type="match status" value="1"/>
</dbReference>
<dbReference type="Pfam" id="PF06723">
    <property type="entry name" value="MreB_Mbl"/>
    <property type="match status" value="1"/>
</dbReference>
<dbReference type="GO" id="GO:0000902">
    <property type="term" value="P:cell morphogenesis"/>
    <property type="evidence" value="ECO:0007669"/>
    <property type="project" value="InterPro"/>
</dbReference>
<accession>D4S045</accession>
<protein>
    <recommendedName>
        <fullName evidence="6">Cell shape-determining protein MreB</fullName>
    </recommendedName>
</protein>
<dbReference type="HAMAP" id="MF_02207">
    <property type="entry name" value="MreB"/>
    <property type="match status" value="1"/>
</dbReference>
<feature type="binding site" evidence="6">
    <location>
        <begin position="206"/>
        <end position="209"/>
    </location>
    <ligand>
        <name>ATP</name>
        <dbReference type="ChEBI" id="CHEBI:30616"/>
    </ligand>
</feature>
<dbReference type="STRING" id="45851.BHV86_10430"/>
<comment type="subcellular location">
    <subcellularLocation>
        <location evidence="6">Cytoplasm</location>
    </subcellularLocation>
    <text evidence="6">Membrane-associated.</text>
</comment>
<keyword evidence="8" id="KW-1185">Reference proteome</keyword>
<dbReference type="Gene3D" id="3.30.420.40">
    <property type="match status" value="3"/>
</dbReference>
<dbReference type="eggNOG" id="COG1077">
    <property type="taxonomic scope" value="Bacteria"/>
</dbReference>
<comment type="caution">
    <text evidence="6">Lacks conserved residue(s) required for the propagation of feature annotation.</text>
</comment>
<evidence type="ECO:0000256" key="3">
    <source>
        <dbReference type="ARBA" id="ARBA00022840"/>
    </source>
</evidence>
<organism evidence="7 8">
    <name type="scientific">Eshraghiella crossota DSM 2876</name>
    <dbReference type="NCBI Taxonomy" id="511680"/>
    <lineage>
        <taxon>Bacteria</taxon>
        <taxon>Bacillati</taxon>
        <taxon>Bacillota</taxon>
        <taxon>Clostridia</taxon>
        <taxon>Lachnospirales</taxon>
        <taxon>Lachnospiraceae</taxon>
        <taxon>Eshraghiella</taxon>
    </lineage>
</organism>
<dbReference type="EMBL" id="ABWN01000030">
    <property type="protein sequence ID" value="EFF68193.1"/>
    <property type="molecule type" value="Genomic_DNA"/>
</dbReference>
<comment type="caution">
    <text evidence="7">The sequence shown here is derived from an EMBL/GenBank/DDBJ whole genome shotgun (WGS) entry which is preliminary data.</text>
</comment>
<evidence type="ECO:0000256" key="6">
    <source>
        <dbReference type="HAMAP-Rule" id="MF_02207"/>
    </source>
</evidence>
<keyword evidence="2 6" id="KW-0547">Nucleotide-binding</keyword>
<keyword evidence="4 6" id="KW-0133">Cell shape</keyword>
<gene>
    <name evidence="6" type="primary">mreB</name>
    <name evidence="7" type="ORF">BUTYVIB_01461</name>
</gene>
<dbReference type="GeneID" id="98918309"/>
<evidence type="ECO:0000256" key="5">
    <source>
        <dbReference type="ARBA" id="ARBA00023458"/>
    </source>
</evidence>
<dbReference type="InterPro" id="IPR004753">
    <property type="entry name" value="MreB"/>
</dbReference>
<keyword evidence="3 6" id="KW-0067">ATP-binding</keyword>
<dbReference type="Proteomes" id="UP000006238">
    <property type="component" value="Unassembled WGS sequence"/>
</dbReference>
<dbReference type="InterPro" id="IPR043129">
    <property type="entry name" value="ATPase_NBD"/>
</dbReference>
<dbReference type="GO" id="GO:0008360">
    <property type="term" value="P:regulation of cell shape"/>
    <property type="evidence" value="ECO:0007669"/>
    <property type="project" value="UniProtKB-UniRule"/>
</dbReference>
<evidence type="ECO:0000313" key="8">
    <source>
        <dbReference type="Proteomes" id="UP000006238"/>
    </source>
</evidence>
<evidence type="ECO:0000256" key="1">
    <source>
        <dbReference type="ARBA" id="ARBA00022490"/>
    </source>
</evidence>
<dbReference type="PANTHER" id="PTHR42749:SF1">
    <property type="entry name" value="CELL SHAPE-DETERMINING PROTEIN MREB"/>
    <property type="match status" value="1"/>
</dbReference>
<comment type="subunit">
    <text evidence="6">Forms polymers.</text>
</comment>
<comment type="similarity">
    <text evidence="5 6">Belongs to the FtsA/MreB family.</text>
</comment>
<evidence type="ECO:0000256" key="2">
    <source>
        <dbReference type="ARBA" id="ARBA00022741"/>
    </source>
</evidence>
<sequence>MAKNIYGLDIGTSNIKIYHKDKDTFLNEKNIIAIANKTEVFAFGDEAFEMYEKAPDNIKVSFPVKCGVIADFDNMQTLFIEFIKKISHDTKKIMPADYYIAVPTDITEVEKRAFFELTKDPKVHSKKVYVINKPVADAIGAGVDVNNAKGIMVVNIGADTTEISVLSLGGIVLSKAVKFGGNKLDSQIISAVRKKYNLVIGSKTAEYIKCQLGSAIKQEETTVNVYGRHVVTGLPTNCTISSDIVYECLKDFINQIVDSIKSILERTPPELSADIIDTGIYLTGGSSAINRLGELINGETELHVNIADNPSECVVKGIKTIIDDEKYNEIAYIPKDRIID</sequence>
<dbReference type="AlphaFoldDB" id="D4S045"/>
<dbReference type="HOGENOM" id="CLU_052037_0_1_9"/>
<dbReference type="PRINTS" id="PR01652">
    <property type="entry name" value="SHAPEPROTEIN"/>
</dbReference>
<dbReference type="InterPro" id="IPR056546">
    <property type="entry name" value="MreB_MamK-like"/>
</dbReference>
<keyword evidence="1 6" id="KW-0963">Cytoplasm</keyword>
<dbReference type="PANTHER" id="PTHR42749">
    <property type="entry name" value="CELL SHAPE-DETERMINING PROTEIN MREB"/>
    <property type="match status" value="1"/>
</dbReference>